<dbReference type="PANTHER" id="PTHR43033">
    <property type="entry name" value="TRNA(ILE)-LYSIDINE SYNTHASE-RELATED"/>
    <property type="match status" value="1"/>
</dbReference>
<evidence type="ECO:0000256" key="5">
    <source>
        <dbReference type="ARBA" id="ARBA00022741"/>
    </source>
</evidence>
<dbReference type="CDD" id="cd01992">
    <property type="entry name" value="TilS_N"/>
    <property type="match status" value="1"/>
</dbReference>
<dbReference type="HOGENOM" id="CLU_018869_0_1_11"/>
<dbReference type="EMBL" id="JAWXXX010000001">
    <property type="protein sequence ID" value="MDX5894663.1"/>
    <property type="molecule type" value="Genomic_DNA"/>
</dbReference>
<dbReference type="GO" id="GO:0005737">
    <property type="term" value="C:cytoplasm"/>
    <property type="evidence" value="ECO:0007669"/>
    <property type="project" value="UniProtKB-SubCell"/>
</dbReference>
<keyword evidence="12" id="KW-1185">Reference proteome</keyword>
<organism evidence="10 12">
    <name type="scientific">Rubrobacter radiotolerans</name>
    <name type="common">Arthrobacter radiotolerans</name>
    <dbReference type="NCBI Taxonomy" id="42256"/>
    <lineage>
        <taxon>Bacteria</taxon>
        <taxon>Bacillati</taxon>
        <taxon>Actinomycetota</taxon>
        <taxon>Rubrobacteria</taxon>
        <taxon>Rubrobacterales</taxon>
        <taxon>Rubrobacteraceae</taxon>
        <taxon>Rubrobacter</taxon>
    </lineage>
</organism>
<dbReference type="GO" id="GO:0032267">
    <property type="term" value="F:tRNA(Ile)-lysidine synthase activity"/>
    <property type="evidence" value="ECO:0007669"/>
    <property type="project" value="UniProtKB-EC"/>
</dbReference>
<dbReference type="AlphaFoldDB" id="A0A023X4I4"/>
<keyword evidence="4 8" id="KW-0819">tRNA processing</keyword>
<evidence type="ECO:0000256" key="8">
    <source>
        <dbReference type="HAMAP-Rule" id="MF_01161"/>
    </source>
</evidence>
<dbReference type="EMBL" id="CP007514">
    <property type="protein sequence ID" value="AHY47258.1"/>
    <property type="molecule type" value="Genomic_DNA"/>
</dbReference>
<proteinExistence type="inferred from homology"/>
<dbReference type="STRING" id="42256.RradSPS_1975"/>
<name>A0A023X4I4_RUBRA</name>
<dbReference type="GO" id="GO:0005524">
    <property type="term" value="F:ATP binding"/>
    <property type="evidence" value="ECO:0007669"/>
    <property type="project" value="UniProtKB-UniRule"/>
</dbReference>
<evidence type="ECO:0000256" key="3">
    <source>
        <dbReference type="ARBA" id="ARBA00022598"/>
    </source>
</evidence>
<dbReference type="InterPro" id="IPR012094">
    <property type="entry name" value="tRNA_Ile_lys_synt"/>
</dbReference>
<evidence type="ECO:0000313" key="10">
    <source>
        <dbReference type="EMBL" id="AHY47258.1"/>
    </source>
</evidence>
<comment type="subcellular location">
    <subcellularLocation>
        <location evidence="1 8">Cytoplasm</location>
    </subcellularLocation>
</comment>
<dbReference type="OrthoDB" id="5244702at2"/>
<evidence type="ECO:0000256" key="1">
    <source>
        <dbReference type="ARBA" id="ARBA00004496"/>
    </source>
</evidence>
<keyword evidence="5 8" id="KW-0547">Nucleotide-binding</keyword>
<evidence type="ECO:0000256" key="4">
    <source>
        <dbReference type="ARBA" id="ARBA00022694"/>
    </source>
</evidence>
<evidence type="ECO:0000256" key="2">
    <source>
        <dbReference type="ARBA" id="ARBA00022490"/>
    </source>
</evidence>
<dbReference type="Pfam" id="PF01171">
    <property type="entry name" value="ATP_bind_3"/>
    <property type="match status" value="1"/>
</dbReference>
<evidence type="ECO:0000313" key="11">
    <source>
        <dbReference type="EMBL" id="MDX5894663.1"/>
    </source>
</evidence>
<dbReference type="SUPFAM" id="SSF52402">
    <property type="entry name" value="Adenine nucleotide alpha hydrolases-like"/>
    <property type="match status" value="1"/>
</dbReference>
<protein>
    <recommendedName>
        <fullName evidence="8">tRNA(Ile)-lysidine synthase</fullName>
        <ecNumber evidence="8">6.3.4.19</ecNumber>
    </recommendedName>
    <alternativeName>
        <fullName evidence="8">tRNA(Ile)-2-lysyl-cytidine synthase</fullName>
    </alternativeName>
    <alternativeName>
        <fullName evidence="8">tRNA(Ile)-lysidine synthetase</fullName>
    </alternativeName>
</protein>
<dbReference type="InterPro" id="IPR012795">
    <property type="entry name" value="tRNA_Ile_lys_synt_N"/>
</dbReference>
<dbReference type="SUPFAM" id="SSF56037">
    <property type="entry name" value="PheT/TilS domain"/>
    <property type="match status" value="1"/>
</dbReference>
<reference evidence="11" key="2">
    <citation type="submission" date="2023-11" db="EMBL/GenBank/DDBJ databases">
        <title>MicrobeMod: A computational toolkit for identifying prokaryotic methylation and restriction-modification with nanopore sequencing.</title>
        <authorList>
            <person name="Crits-Christoph A."/>
            <person name="Kang S.C."/>
            <person name="Lee H."/>
            <person name="Ostrov N."/>
        </authorList>
    </citation>
    <scope>NUCLEOTIDE SEQUENCE</scope>
    <source>
        <strain evidence="11">ATCC 51242</strain>
    </source>
</reference>
<dbReference type="PANTHER" id="PTHR43033:SF1">
    <property type="entry name" value="TRNA(ILE)-LYSIDINE SYNTHASE-RELATED"/>
    <property type="match status" value="1"/>
</dbReference>
<evidence type="ECO:0000256" key="6">
    <source>
        <dbReference type="ARBA" id="ARBA00022840"/>
    </source>
</evidence>
<dbReference type="GO" id="GO:0006400">
    <property type="term" value="P:tRNA modification"/>
    <property type="evidence" value="ECO:0007669"/>
    <property type="project" value="UniProtKB-UniRule"/>
</dbReference>
<feature type="domain" description="Lysidine-tRNA(Ile) synthetase C-terminal" evidence="9">
    <location>
        <begin position="382"/>
        <end position="455"/>
    </location>
</feature>
<dbReference type="EC" id="6.3.4.19" evidence="8"/>
<dbReference type="InterPro" id="IPR014729">
    <property type="entry name" value="Rossmann-like_a/b/a_fold"/>
</dbReference>
<dbReference type="Proteomes" id="UP000025229">
    <property type="component" value="Chromosome"/>
</dbReference>
<dbReference type="SMART" id="SM00977">
    <property type="entry name" value="TilS_C"/>
    <property type="match status" value="1"/>
</dbReference>
<dbReference type="InterPro" id="IPR012796">
    <property type="entry name" value="Lysidine-tRNA-synth_C"/>
</dbReference>
<comment type="catalytic activity">
    <reaction evidence="7 8">
        <text>cytidine(34) in tRNA(Ile2) + L-lysine + ATP = lysidine(34) in tRNA(Ile2) + AMP + diphosphate + H(+)</text>
        <dbReference type="Rhea" id="RHEA:43744"/>
        <dbReference type="Rhea" id="RHEA-COMP:10625"/>
        <dbReference type="Rhea" id="RHEA-COMP:10670"/>
        <dbReference type="ChEBI" id="CHEBI:15378"/>
        <dbReference type="ChEBI" id="CHEBI:30616"/>
        <dbReference type="ChEBI" id="CHEBI:32551"/>
        <dbReference type="ChEBI" id="CHEBI:33019"/>
        <dbReference type="ChEBI" id="CHEBI:82748"/>
        <dbReference type="ChEBI" id="CHEBI:83665"/>
        <dbReference type="ChEBI" id="CHEBI:456215"/>
        <dbReference type="EC" id="6.3.4.19"/>
    </reaction>
</comment>
<comment type="domain">
    <text evidence="8">The N-terminal region contains the highly conserved SGGXDS motif, predicted to be a P-loop motif involved in ATP binding.</text>
</comment>
<comment type="function">
    <text evidence="8">Ligates lysine onto the cytidine present at position 34 of the AUA codon-specific tRNA(Ile) that contains the anticodon CAU, in an ATP-dependent manner. Cytidine is converted to lysidine, thus changing the amino acid specificity of the tRNA from methionine to isoleucine.</text>
</comment>
<comment type="similarity">
    <text evidence="8">Belongs to the tRNA(Ile)-lysidine synthase family.</text>
</comment>
<dbReference type="Proteomes" id="UP001281130">
    <property type="component" value="Unassembled WGS sequence"/>
</dbReference>
<evidence type="ECO:0000256" key="7">
    <source>
        <dbReference type="ARBA" id="ARBA00048539"/>
    </source>
</evidence>
<gene>
    <name evidence="8 11" type="primary">tilS</name>
    <name evidence="10" type="ORF">RradSPS_1975</name>
    <name evidence="11" type="ORF">SIL72_11585</name>
</gene>
<dbReference type="InterPro" id="IPR011063">
    <property type="entry name" value="TilS/TtcA_N"/>
</dbReference>
<dbReference type="KEGG" id="rrd:RradSPS_1975"/>
<keyword evidence="3 8" id="KW-0436">Ligase</keyword>
<dbReference type="RefSeq" id="WP_038682387.1">
    <property type="nucleotide sequence ID" value="NZ_CP007514.1"/>
</dbReference>
<keyword evidence="6 8" id="KW-0067">ATP-binding</keyword>
<accession>A0A023X4I4</accession>
<sequence length="465" mass="50394">MKPEGGARTDSGDPGGFLRRVEETARRWRMDLRRPLALVSGGPDSVALLRALCDLGAEPVVLHVDHGLRGAESEGDAAFVGALARALGLDCEVRTVRSDLSRGANLQERAREERYAIAREVARERGLRTLATGHTSDDVAETTLMNLARGSGLRGLAGIPPLRREGELAVVRPLIGTTRAEVLAYLAALGQGFRTDSTNALPKYARNRLRHEVLPALESLYPGASRNVARTSGLLRRDLEVVEGLAERAVEGRADEVVVLPERLAHPGLLGHALRLAHARAAPESDPLPSGRVEEILAKLESREGTVTLDLPDGLLCAVRFGREVAFYRRRAAKAGESVALEAGGEFHFEGWKIAVEERETFDRRDAARPEVAYLDAGAGPYRVRRVEEADTIQPLGLGGTKKVFKALMDRKVPADKRSRTPVVVGGDGRVAWIFLGETGEPFAVGERTGRVLRLEVREASGGRL</sequence>
<feature type="binding site" evidence="8">
    <location>
        <begin position="40"/>
        <end position="45"/>
    </location>
    <ligand>
        <name>ATP</name>
        <dbReference type="ChEBI" id="CHEBI:30616"/>
    </ligand>
</feature>
<reference evidence="10 12" key="1">
    <citation type="submission" date="2014-03" db="EMBL/GenBank/DDBJ databases">
        <title>Complete genome sequence of the Radio-Resistant Rubrobacter radiotolerans RSPS-4.</title>
        <authorList>
            <person name="Egas C.C."/>
            <person name="Barroso C.C."/>
            <person name="Froufe H.J.C."/>
            <person name="Pacheco J.J."/>
            <person name="Albuquerque L.L."/>
            <person name="da Costa M.M.S."/>
        </authorList>
    </citation>
    <scope>NUCLEOTIDE SEQUENCE [LARGE SCALE GENOMIC DNA]</scope>
    <source>
        <strain evidence="10 12">RSPS-4</strain>
    </source>
</reference>
<dbReference type="Gene3D" id="3.40.50.620">
    <property type="entry name" value="HUPs"/>
    <property type="match status" value="1"/>
</dbReference>
<dbReference type="PATRIC" id="fig|42256.3.peg.2011"/>
<evidence type="ECO:0000259" key="9">
    <source>
        <dbReference type="SMART" id="SM00977"/>
    </source>
</evidence>
<dbReference type="Pfam" id="PF11734">
    <property type="entry name" value="TilS_C"/>
    <property type="match status" value="1"/>
</dbReference>
<evidence type="ECO:0000313" key="12">
    <source>
        <dbReference type="Proteomes" id="UP000025229"/>
    </source>
</evidence>
<dbReference type="eggNOG" id="COG0037">
    <property type="taxonomic scope" value="Bacteria"/>
</dbReference>
<dbReference type="NCBIfam" id="TIGR02433">
    <property type="entry name" value="lysidine_TilS_C"/>
    <property type="match status" value="1"/>
</dbReference>
<dbReference type="HAMAP" id="MF_01161">
    <property type="entry name" value="tRNA_Ile_lys_synt"/>
    <property type="match status" value="1"/>
</dbReference>
<keyword evidence="2 8" id="KW-0963">Cytoplasm</keyword>
<dbReference type="NCBIfam" id="TIGR02432">
    <property type="entry name" value="lysidine_TilS_N"/>
    <property type="match status" value="1"/>
</dbReference>